<proteinExistence type="predicted"/>
<evidence type="ECO:0000313" key="3">
    <source>
        <dbReference type="Proteomes" id="UP000316096"/>
    </source>
</evidence>
<dbReference type="PANTHER" id="PTHR14237:SF19">
    <property type="entry name" value="MITOCHONDRIAL AMIDOXIME REDUCING COMPONENT 1"/>
    <property type="match status" value="1"/>
</dbReference>
<dbReference type="InterPro" id="IPR005302">
    <property type="entry name" value="MoCF_Sase_C"/>
</dbReference>
<dbReference type="SUPFAM" id="SSF50800">
    <property type="entry name" value="PK beta-barrel domain-like"/>
    <property type="match status" value="1"/>
</dbReference>
<gene>
    <name evidence="2" type="ORF">FB559_3402</name>
</gene>
<dbReference type="Pfam" id="PF03473">
    <property type="entry name" value="MOSC"/>
    <property type="match status" value="1"/>
</dbReference>
<dbReference type="AlphaFoldDB" id="A0A543CL13"/>
<evidence type="ECO:0000313" key="2">
    <source>
        <dbReference type="EMBL" id="TQL97796.1"/>
    </source>
</evidence>
<keyword evidence="3" id="KW-1185">Reference proteome</keyword>
<dbReference type="InterPro" id="IPR011037">
    <property type="entry name" value="Pyrv_Knase-like_insert_dom_sf"/>
</dbReference>
<dbReference type="Proteomes" id="UP000316096">
    <property type="component" value="Unassembled WGS sequence"/>
</dbReference>
<dbReference type="GO" id="GO:0030170">
    <property type="term" value="F:pyridoxal phosphate binding"/>
    <property type="evidence" value="ECO:0007669"/>
    <property type="project" value="InterPro"/>
</dbReference>
<sequence length="269" mass="29581">MRAAVRQLNVYPLKSAGGIRLESGEVTPGGFRYDREFMLIRPDGAHLSQRELARMALLRPSYDGRTLLVDALDAVTPLVHEVRTGGAVRDVTLFGRPYQGVDQGDDAADWFSALLDADCRLVRFTGRRDTRLGGGTVAYADGYPFLVISAESLEDLNSRLEHPVPMNRLRPSIVVEGLGPYGEDSVDLLRIGDVEIEFVQPCGRCVITTTDQNSGVRGHEPLRTLATYRTRRMDDGRRAVIFGQYGIPRTLGTIRAGDAVCVSARPSHP</sequence>
<dbReference type="PANTHER" id="PTHR14237">
    <property type="entry name" value="MOLYBDOPTERIN COFACTOR SULFURASE MOSC"/>
    <property type="match status" value="1"/>
</dbReference>
<evidence type="ECO:0000259" key="1">
    <source>
        <dbReference type="PROSITE" id="PS51340"/>
    </source>
</evidence>
<dbReference type="InterPro" id="IPR005303">
    <property type="entry name" value="MOCOS_middle"/>
</dbReference>
<dbReference type="GO" id="GO:0030151">
    <property type="term" value="F:molybdenum ion binding"/>
    <property type="evidence" value="ECO:0007669"/>
    <property type="project" value="InterPro"/>
</dbReference>
<dbReference type="RefSeq" id="WP_141956479.1">
    <property type="nucleotide sequence ID" value="NZ_VFOZ01000001.1"/>
</dbReference>
<dbReference type="EMBL" id="VFOZ01000001">
    <property type="protein sequence ID" value="TQL97796.1"/>
    <property type="molecule type" value="Genomic_DNA"/>
</dbReference>
<name>A0A543CL13_9ACTN</name>
<feature type="domain" description="MOSC" evidence="1">
    <location>
        <begin position="119"/>
        <end position="263"/>
    </location>
</feature>
<organism evidence="2 3">
    <name type="scientific">Actinoallomurus bryophytorum</name>
    <dbReference type="NCBI Taxonomy" id="1490222"/>
    <lineage>
        <taxon>Bacteria</taxon>
        <taxon>Bacillati</taxon>
        <taxon>Actinomycetota</taxon>
        <taxon>Actinomycetes</taxon>
        <taxon>Streptosporangiales</taxon>
        <taxon>Thermomonosporaceae</taxon>
        <taxon>Actinoallomurus</taxon>
    </lineage>
</organism>
<dbReference type="OrthoDB" id="9793178at2"/>
<comment type="caution">
    <text evidence="2">The sequence shown here is derived from an EMBL/GenBank/DDBJ whole genome shotgun (WGS) entry which is preliminary data.</text>
</comment>
<dbReference type="SUPFAM" id="SSF141673">
    <property type="entry name" value="MOSC N-terminal domain-like"/>
    <property type="match status" value="1"/>
</dbReference>
<protein>
    <recommendedName>
        <fullName evidence="1">MOSC domain-containing protein</fullName>
    </recommendedName>
</protein>
<dbReference type="Pfam" id="PF03476">
    <property type="entry name" value="MOSC_N"/>
    <property type="match status" value="1"/>
</dbReference>
<accession>A0A543CL13</accession>
<dbReference type="GO" id="GO:0003824">
    <property type="term" value="F:catalytic activity"/>
    <property type="evidence" value="ECO:0007669"/>
    <property type="project" value="InterPro"/>
</dbReference>
<reference evidence="2 3" key="1">
    <citation type="submission" date="2019-06" db="EMBL/GenBank/DDBJ databases">
        <title>Sequencing the genomes of 1000 actinobacteria strains.</title>
        <authorList>
            <person name="Klenk H.-P."/>
        </authorList>
    </citation>
    <scope>NUCLEOTIDE SEQUENCE [LARGE SCALE GENOMIC DNA]</scope>
    <source>
        <strain evidence="2 3">DSM 102200</strain>
    </source>
</reference>
<dbReference type="PROSITE" id="PS51340">
    <property type="entry name" value="MOSC"/>
    <property type="match status" value="1"/>
</dbReference>